<sequence>MKNLFSKSFSRSGSGKGRQLSVASRPSVIVDMSTMFGGGDESFGNMGDTANVVNPMTAMSKRYQKPAGTSYLGRKARDLKQTKVKKNFQTHEARTSAGEDIPGSNPTFTHGNSENAL</sequence>
<feature type="compositionally biased region" description="Low complexity" evidence="1">
    <location>
        <begin position="1"/>
        <end position="13"/>
    </location>
</feature>
<feature type="region of interest" description="Disordered" evidence="1">
    <location>
        <begin position="1"/>
        <end position="24"/>
    </location>
</feature>
<organism evidence="2">
    <name type="scientific">Florenciella parvula</name>
    <dbReference type="NCBI Taxonomy" id="236787"/>
    <lineage>
        <taxon>Eukaryota</taxon>
        <taxon>Sar</taxon>
        <taxon>Stramenopiles</taxon>
        <taxon>Ochrophyta</taxon>
        <taxon>Dictyochophyceae</taxon>
        <taxon>Florenciellales</taxon>
        <taxon>Florenciella</taxon>
    </lineage>
</organism>
<feature type="region of interest" description="Disordered" evidence="1">
    <location>
        <begin position="64"/>
        <end position="117"/>
    </location>
</feature>
<dbReference type="EMBL" id="HBGT01008017">
    <property type="protein sequence ID" value="CAD9398096.1"/>
    <property type="molecule type" value="Transcribed_RNA"/>
</dbReference>
<evidence type="ECO:0000313" key="2">
    <source>
        <dbReference type="EMBL" id="CAD9398096.1"/>
    </source>
</evidence>
<protein>
    <submittedName>
        <fullName evidence="2">Uncharacterized protein</fullName>
    </submittedName>
</protein>
<gene>
    <name evidence="2" type="ORF">FPAR1323_LOCUS4342</name>
</gene>
<reference evidence="2" key="1">
    <citation type="submission" date="2021-01" db="EMBL/GenBank/DDBJ databases">
        <authorList>
            <person name="Corre E."/>
            <person name="Pelletier E."/>
            <person name="Niang G."/>
            <person name="Scheremetjew M."/>
            <person name="Finn R."/>
            <person name="Kale V."/>
            <person name="Holt S."/>
            <person name="Cochrane G."/>
            <person name="Meng A."/>
            <person name="Brown T."/>
            <person name="Cohen L."/>
        </authorList>
    </citation>
    <scope>NUCLEOTIDE SEQUENCE</scope>
    <source>
        <strain evidence="2">RCC1693</strain>
    </source>
</reference>
<evidence type="ECO:0000256" key="1">
    <source>
        <dbReference type="SAM" id="MobiDB-lite"/>
    </source>
</evidence>
<dbReference type="AlphaFoldDB" id="A0A7S2BIL8"/>
<accession>A0A7S2BIL8</accession>
<name>A0A7S2BIL8_9STRA</name>
<proteinExistence type="predicted"/>
<feature type="compositionally biased region" description="Polar residues" evidence="1">
    <location>
        <begin position="104"/>
        <end position="117"/>
    </location>
</feature>